<dbReference type="AlphaFoldDB" id="S4RZQ2"/>
<evidence type="ECO:0000313" key="2">
    <source>
        <dbReference type="Ensembl" id="ENSPMAP00000010693.1"/>
    </source>
</evidence>
<dbReference type="Pfam" id="PF07258">
    <property type="entry name" value="COMM_domain"/>
    <property type="match status" value="1"/>
</dbReference>
<dbReference type="HOGENOM" id="CLU_118635_0_0_1"/>
<sequence length="196" mass="20911">SLGYNLSSTINSLKAPSKEALRAVVSRALSPCAALRTGLKEEVMRALELSSIEQAEQLVLALAALAKRAVFVGPVGPEEALRLLPEKLPAGLRTLLAKALLDNVSSWRSELISDQVSLPRLASMEWSVHVKAASDEVAHLAVPTCLLQLQTTEKPVQLEGAEGTGPLTVELGRETLHTVLDTLGRIRTQLSAVAQP</sequence>
<proteinExistence type="predicted"/>
<organism evidence="2">
    <name type="scientific">Petromyzon marinus</name>
    <name type="common">Sea lamprey</name>
    <dbReference type="NCBI Taxonomy" id="7757"/>
    <lineage>
        <taxon>Eukaryota</taxon>
        <taxon>Metazoa</taxon>
        <taxon>Chordata</taxon>
        <taxon>Craniata</taxon>
        <taxon>Vertebrata</taxon>
        <taxon>Cyclostomata</taxon>
        <taxon>Hyperoartia</taxon>
        <taxon>Petromyzontiformes</taxon>
        <taxon>Petromyzontidae</taxon>
        <taxon>Petromyzon</taxon>
    </lineage>
</organism>
<dbReference type="InterPro" id="IPR017920">
    <property type="entry name" value="COMM"/>
</dbReference>
<dbReference type="PANTHER" id="PTHR15663">
    <property type="entry name" value="COMM DOMAIN-CONTAINING PROTEIN 9"/>
    <property type="match status" value="1"/>
</dbReference>
<reference evidence="2" key="1">
    <citation type="submission" date="2025-08" db="UniProtKB">
        <authorList>
            <consortium name="Ensembl"/>
        </authorList>
    </citation>
    <scope>IDENTIFICATION</scope>
</reference>
<feature type="domain" description="COMM" evidence="1">
    <location>
        <begin position="120"/>
        <end position="194"/>
    </location>
</feature>
<dbReference type="STRING" id="7757.ENSPMAP00000010693"/>
<accession>S4RZQ2</accession>
<dbReference type="InterPro" id="IPR037360">
    <property type="entry name" value="COMMD9"/>
</dbReference>
<dbReference type="GeneTree" id="ENSGT00390000006218"/>
<dbReference type="OMA" id="NTWLATI"/>
<name>S4RZQ2_PETMA</name>
<reference evidence="2" key="2">
    <citation type="submission" date="2025-09" db="UniProtKB">
        <authorList>
            <consortium name="Ensembl"/>
        </authorList>
    </citation>
    <scope>IDENTIFICATION</scope>
</reference>
<evidence type="ECO:0000259" key="1">
    <source>
        <dbReference type="PROSITE" id="PS51269"/>
    </source>
</evidence>
<dbReference type="PROSITE" id="PS51269">
    <property type="entry name" value="COMM"/>
    <property type="match status" value="1"/>
</dbReference>
<dbReference type="PANTHER" id="PTHR15663:SF4">
    <property type="entry name" value="COMM DOMAIN-CONTAINING PROTEIN 9"/>
    <property type="match status" value="1"/>
</dbReference>
<dbReference type="Ensembl" id="ENSPMAT00000010739.1">
    <property type="protein sequence ID" value="ENSPMAP00000010693.1"/>
    <property type="gene ID" value="ENSPMAG00000009727.1"/>
</dbReference>
<protein>
    <submittedName>
        <fullName evidence="2">COMM domain containing 9</fullName>
    </submittedName>
</protein>